<dbReference type="AlphaFoldDB" id="A0A0A9CU19"/>
<organism evidence="1">
    <name type="scientific">Arundo donax</name>
    <name type="common">Giant reed</name>
    <name type="synonym">Donax arundinaceus</name>
    <dbReference type="NCBI Taxonomy" id="35708"/>
    <lineage>
        <taxon>Eukaryota</taxon>
        <taxon>Viridiplantae</taxon>
        <taxon>Streptophyta</taxon>
        <taxon>Embryophyta</taxon>
        <taxon>Tracheophyta</taxon>
        <taxon>Spermatophyta</taxon>
        <taxon>Magnoliopsida</taxon>
        <taxon>Liliopsida</taxon>
        <taxon>Poales</taxon>
        <taxon>Poaceae</taxon>
        <taxon>PACMAD clade</taxon>
        <taxon>Arundinoideae</taxon>
        <taxon>Arundineae</taxon>
        <taxon>Arundo</taxon>
    </lineage>
</organism>
<proteinExistence type="predicted"/>
<name>A0A0A9CU19_ARUDO</name>
<dbReference type="EMBL" id="GBRH01171230">
    <property type="protein sequence ID" value="JAE26666.1"/>
    <property type="molecule type" value="Transcribed_RNA"/>
</dbReference>
<accession>A0A0A9CU19</accession>
<evidence type="ECO:0000313" key="1">
    <source>
        <dbReference type="EMBL" id="JAD76890.1"/>
    </source>
</evidence>
<reference evidence="1" key="2">
    <citation type="journal article" date="2015" name="Data Brief">
        <title>Shoot transcriptome of the giant reed, Arundo donax.</title>
        <authorList>
            <person name="Barrero R.A."/>
            <person name="Guerrero F.D."/>
            <person name="Moolhuijzen P."/>
            <person name="Goolsby J.A."/>
            <person name="Tidwell J."/>
            <person name="Bellgard S.E."/>
            <person name="Bellgard M.I."/>
        </authorList>
    </citation>
    <scope>NUCLEOTIDE SEQUENCE</scope>
    <source>
        <tissue evidence="1">Shoot tissue taken approximately 20 cm above the soil surface</tissue>
    </source>
</reference>
<sequence length="41" mass="4394">MATANYGSNVLCNENAMNGACMPLKGLAIFVGKFYQSFFLG</sequence>
<dbReference type="EMBL" id="GBRH01221005">
    <property type="protein sequence ID" value="JAD76890.1"/>
    <property type="molecule type" value="Transcribed_RNA"/>
</dbReference>
<protein>
    <submittedName>
        <fullName evidence="1">Uncharacterized protein</fullName>
    </submittedName>
</protein>
<reference evidence="1" key="1">
    <citation type="submission" date="2014-09" db="EMBL/GenBank/DDBJ databases">
        <authorList>
            <person name="Magalhaes I.L.F."/>
            <person name="Oliveira U."/>
            <person name="Santos F.R."/>
            <person name="Vidigal T.H.D.A."/>
            <person name="Brescovit A.D."/>
            <person name="Santos A.J."/>
        </authorList>
    </citation>
    <scope>NUCLEOTIDE SEQUENCE</scope>
    <source>
        <tissue evidence="1">Shoot tissue taken approximately 20 cm above the soil surface</tissue>
    </source>
</reference>